<protein>
    <submittedName>
        <fullName evidence="2">Uncharacterized protein</fullName>
    </submittedName>
</protein>
<evidence type="ECO:0000256" key="1">
    <source>
        <dbReference type="SAM" id="MobiDB-lite"/>
    </source>
</evidence>
<feature type="region of interest" description="Disordered" evidence="1">
    <location>
        <begin position="1"/>
        <end position="53"/>
    </location>
</feature>
<reference evidence="2 3" key="1">
    <citation type="journal article" date="2022" name="Nat. Ecol. Evol.">
        <title>A masculinizing supergene underlies an exaggerated male reproductive morph in a spider.</title>
        <authorList>
            <person name="Hendrickx F."/>
            <person name="De Corte Z."/>
            <person name="Sonet G."/>
            <person name="Van Belleghem S.M."/>
            <person name="Kostlbacher S."/>
            <person name="Vangestel C."/>
        </authorList>
    </citation>
    <scope>NUCLEOTIDE SEQUENCE [LARGE SCALE GENOMIC DNA]</scope>
    <source>
        <strain evidence="2">W744_W776</strain>
    </source>
</reference>
<accession>A0AAV6VZV9</accession>
<comment type="caution">
    <text evidence="2">The sequence shown here is derived from an EMBL/GenBank/DDBJ whole genome shotgun (WGS) entry which is preliminary data.</text>
</comment>
<name>A0AAV6VZV9_9ARAC</name>
<evidence type="ECO:0000313" key="3">
    <source>
        <dbReference type="Proteomes" id="UP000827092"/>
    </source>
</evidence>
<gene>
    <name evidence="2" type="ORF">JTE90_027443</name>
</gene>
<evidence type="ECO:0000313" key="2">
    <source>
        <dbReference type="EMBL" id="KAG8201970.1"/>
    </source>
</evidence>
<organism evidence="2 3">
    <name type="scientific">Oedothorax gibbosus</name>
    <dbReference type="NCBI Taxonomy" id="931172"/>
    <lineage>
        <taxon>Eukaryota</taxon>
        <taxon>Metazoa</taxon>
        <taxon>Ecdysozoa</taxon>
        <taxon>Arthropoda</taxon>
        <taxon>Chelicerata</taxon>
        <taxon>Arachnida</taxon>
        <taxon>Araneae</taxon>
        <taxon>Araneomorphae</taxon>
        <taxon>Entelegynae</taxon>
        <taxon>Araneoidea</taxon>
        <taxon>Linyphiidae</taxon>
        <taxon>Erigoninae</taxon>
        <taxon>Oedothorax</taxon>
    </lineage>
</organism>
<dbReference type="EMBL" id="JAFNEN010000002">
    <property type="protein sequence ID" value="KAG8201970.1"/>
    <property type="molecule type" value="Genomic_DNA"/>
</dbReference>
<sequence length="87" mass="9638">MHPFFKKRRRIEEEATVESDPAVVNSEASTSFVLSTPEIPTEPENCHGPMSGPMKCGMKRESFTLGLTPVMEKLDVDIVPALKILAH</sequence>
<proteinExistence type="predicted"/>
<keyword evidence="3" id="KW-1185">Reference proteome</keyword>
<dbReference type="Proteomes" id="UP000827092">
    <property type="component" value="Unassembled WGS sequence"/>
</dbReference>
<dbReference type="AlphaFoldDB" id="A0AAV6VZV9"/>